<dbReference type="SUPFAM" id="SSF56059">
    <property type="entry name" value="Glutathione synthetase ATP-binding domain-like"/>
    <property type="match status" value="1"/>
</dbReference>
<dbReference type="KEGG" id="xau:Xaut_1790"/>
<organism evidence="3 4">
    <name type="scientific">Xanthobacter autotrophicus (strain ATCC BAA-1158 / Py2)</name>
    <dbReference type="NCBI Taxonomy" id="78245"/>
    <lineage>
        <taxon>Bacteria</taxon>
        <taxon>Pseudomonadati</taxon>
        <taxon>Pseudomonadota</taxon>
        <taxon>Alphaproteobacteria</taxon>
        <taxon>Hyphomicrobiales</taxon>
        <taxon>Xanthobacteraceae</taxon>
        <taxon>Xanthobacter</taxon>
    </lineage>
</organism>
<dbReference type="InterPro" id="IPR003806">
    <property type="entry name" value="ATP-grasp_PylC-type"/>
</dbReference>
<feature type="domain" description="ATP-grasp" evidence="2">
    <location>
        <begin position="115"/>
        <end position="300"/>
    </location>
</feature>
<dbReference type="InterPro" id="IPR024710">
    <property type="entry name" value="MfnD"/>
</dbReference>
<dbReference type="PIRSF" id="PIRSF016766">
    <property type="entry name" value="UCP016766_ATPgrasp"/>
    <property type="match status" value="1"/>
</dbReference>
<dbReference type="Gene3D" id="2.30.36.100">
    <property type="match status" value="1"/>
</dbReference>
<dbReference type="OrthoDB" id="271331at2"/>
<dbReference type="Gene3D" id="3.30.470.20">
    <property type="entry name" value="ATP-grasp fold, B domain"/>
    <property type="match status" value="1"/>
</dbReference>
<reference evidence="3 4" key="1">
    <citation type="submission" date="2007-07" db="EMBL/GenBank/DDBJ databases">
        <title>Complete sequence of chromosome of Xanthobacter autotrophicus Py2.</title>
        <authorList>
            <consortium name="US DOE Joint Genome Institute"/>
            <person name="Copeland A."/>
            <person name="Lucas S."/>
            <person name="Lapidus A."/>
            <person name="Barry K."/>
            <person name="Glavina del Rio T."/>
            <person name="Hammon N."/>
            <person name="Israni S."/>
            <person name="Dalin E."/>
            <person name="Tice H."/>
            <person name="Pitluck S."/>
            <person name="Sims D."/>
            <person name="Brettin T."/>
            <person name="Bruce D."/>
            <person name="Detter J.C."/>
            <person name="Han C."/>
            <person name="Tapia R."/>
            <person name="Brainard J."/>
            <person name="Schmutz J."/>
            <person name="Larimer F."/>
            <person name="Land M."/>
            <person name="Hauser L."/>
            <person name="Kyrpides N."/>
            <person name="Kim E."/>
            <person name="Ensigns S.A."/>
            <person name="Richardson P."/>
        </authorList>
    </citation>
    <scope>NUCLEOTIDE SEQUENCE [LARGE SCALE GENOMIC DNA]</scope>
    <source>
        <strain evidence="4">ATCC BAA-1158 / Py2</strain>
    </source>
</reference>
<dbReference type="eggNOG" id="COG1821">
    <property type="taxonomic scope" value="Bacteria"/>
</dbReference>
<dbReference type="GO" id="GO:0046872">
    <property type="term" value="F:metal ion binding"/>
    <property type="evidence" value="ECO:0007669"/>
    <property type="project" value="InterPro"/>
</dbReference>
<dbReference type="HOGENOM" id="CLU_059501_0_0_5"/>
<evidence type="ECO:0000313" key="4">
    <source>
        <dbReference type="Proteomes" id="UP000002417"/>
    </source>
</evidence>
<evidence type="ECO:0000259" key="2">
    <source>
        <dbReference type="PROSITE" id="PS50975"/>
    </source>
</evidence>
<dbReference type="Gene3D" id="3.40.50.11770">
    <property type="match status" value="1"/>
</dbReference>
<evidence type="ECO:0000313" key="3">
    <source>
        <dbReference type="EMBL" id="ABS67035.1"/>
    </source>
</evidence>
<dbReference type="InterPro" id="IPR040803">
    <property type="entry name" value="MfnD_preATP-grasp"/>
</dbReference>
<gene>
    <name evidence="3" type="ordered locus">Xaut_1790</name>
</gene>
<accession>A7IG92</accession>
<protein>
    <recommendedName>
        <fullName evidence="2">ATP-grasp domain-containing protein</fullName>
    </recommendedName>
</protein>
<dbReference type="EMBL" id="CP000781">
    <property type="protein sequence ID" value="ABS67035.1"/>
    <property type="molecule type" value="Genomic_DNA"/>
</dbReference>
<keyword evidence="1" id="KW-0547">Nucleotide-binding</keyword>
<name>A7IG92_XANP2</name>
<sequence length="318" mass="33236">MRVFVCEFVTGGGLRDAALPDSLAREAALIRDAMRHDLTALPQVSEILLATDDRLLLPGAVPVTAGADAWAIWRTLARRADVVWPVAPETDDVLARLVEMLRENCPRVLACDPEAIAIATSKLETARRLAAASVPHIPTFPLAQAPDLKGPRITKPDDGAGCEDTLFWAEGVTPTPGRRDGLVIQPFVAGEAASLTVLNGAEGVRLLAVNRQHIAIEDGRVVLAGLSVGALDDAGGRLETLARDVVRAIPGLEGIFGIDILLTETGPVVVEVNPRLTTAYAGLGAALGLNPATLLAPFAGVGTAPRPGIRTPVDLALA</sequence>
<keyword evidence="1" id="KW-0067">ATP-binding</keyword>
<dbReference type="AlphaFoldDB" id="A7IG92"/>
<dbReference type="PROSITE" id="PS50975">
    <property type="entry name" value="ATP_GRASP"/>
    <property type="match status" value="1"/>
</dbReference>
<dbReference type="Pfam" id="PF18301">
    <property type="entry name" value="preATP-grasp_3"/>
    <property type="match status" value="1"/>
</dbReference>
<dbReference type="STRING" id="78245.Xaut_1790"/>
<dbReference type="InterPro" id="IPR011761">
    <property type="entry name" value="ATP-grasp"/>
</dbReference>
<dbReference type="Proteomes" id="UP000002417">
    <property type="component" value="Chromosome"/>
</dbReference>
<evidence type="ECO:0000256" key="1">
    <source>
        <dbReference type="PROSITE-ProRule" id="PRU00409"/>
    </source>
</evidence>
<dbReference type="GO" id="GO:0005524">
    <property type="term" value="F:ATP binding"/>
    <property type="evidence" value="ECO:0007669"/>
    <property type="project" value="UniProtKB-UniRule"/>
</dbReference>
<dbReference type="Pfam" id="PF02655">
    <property type="entry name" value="ATP-grasp_3"/>
    <property type="match status" value="1"/>
</dbReference>
<dbReference type="PhylomeDB" id="A7IG92"/>
<proteinExistence type="predicted"/>
<keyword evidence="4" id="KW-1185">Reference proteome</keyword>